<reference evidence="2" key="2">
    <citation type="submission" date="2020-10" db="UniProtKB">
        <authorList>
            <consortium name="WormBaseParasite"/>
        </authorList>
    </citation>
    <scope>IDENTIFICATION</scope>
</reference>
<evidence type="ECO:0000313" key="1">
    <source>
        <dbReference type="Proteomes" id="UP000492821"/>
    </source>
</evidence>
<sequence length="286" mass="33490">MPYPILFLSYGLQKRLNSLVTHAERYRLQKAAGFEKHYLTPVVKTKTLTAETATNTIEIDESSCRNGCFTKLLDFTAEEDNDKLFIIESKHLLFLNSFDPSLPIIQRWLITNTSELRFDHWQITKDVIRALSSTYLKPIVELSAVDVQIDNDLTFSTLFQLLPHLTHIDSTIQIPWLPDDGFRKTFAHPNWVADILRSGKTDLKILYFWGKSELIFDFTSEQMHQLLHRKNLKLRIDLTYHPWSRFDSNGNSVEIEGDDVRAKLYQHFVPATYQDYRISTHDDYFK</sequence>
<accession>A0A7E4ULU7</accession>
<dbReference type="Proteomes" id="UP000492821">
    <property type="component" value="Unassembled WGS sequence"/>
</dbReference>
<name>A0A7E4ULU7_PANRE</name>
<reference evidence="1" key="1">
    <citation type="journal article" date="2013" name="Genetics">
        <title>The draft genome and transcriptome of Panagrellus redivivus are shaped by the harsh demands of a free-living lifestyle.</title>
        <authorList>
            <person name="Srinivasan J."/>
            <person name="Dillman A.R."/>
            <person name="Macchietto M.G."/>
            <person name="Heikkinen L."/>
            <person name="Lakso M."/>
            <person name="Fracchia K.M."/>
            <person name="Antoshechkin I."/>
            <person name="Mortazavi A."/>
            <person name="Wong G."/>
            <person name="Sternberg P.W."/>
        </authorList>
    </citation>
    <scope>NUCLEOTIDE SEQUENCE [LARGE SCALE GENOMIC DNA]</scope>
    <source>
        <strain evidence="1">MT8872</strain>
    </source>
</reference>
<protein>
    <submittedName>
        <fullName evidence="2">FTH domain-containing protein</fullName>
    </submittedName>
</protein>
<organism evidence="1 2">
    <name type="scientific">Panagrellus redivivus</name>
    <name type="common">Microworm</name>
    <dbReference type="NCBI Taxonomy" id="6233"/>
    <lineage>
        <taxon>Eukaryota</taxon>
        <taxon>Metazoa</taxon>
        <taxon>Ecdysozoa</taxon>
        <taxon>Nematoda</taxon>
        <taxon>Chromadorea</taxon>
        <taxon>Rhabditida</taxon>
        <taxon>Tylenchina</taxon>
        <taxon>Panagrolaimomorpha</taxon>
        <taxon>Panagrolaimoidea</taxon>
        <taxon>Panagrolaimidae</taxon>
        <taxon>Panagrellus</taxon>
    </lineage>
</organism>
<dbReference type="AlphaFoldDB" id="A0A7E4ULU7"/>
<proteinExistence type="predicted"/>
<evidence type="ECO:0000313" key="2">
    <source>
        <dbReference type="WBParaSite" id="Pan_g1032.t1"/>
    </source>
</evidence>
<keyword evidence="1" id="KW-1185">Reference proteome</keyword>
<dbReference type="WBParaSite" id="Pan_g1032.t1">
    <property type="protein sequence ID" value="Pan_g1032.t1"/>
    <property type="gene ID" value="Pan_g1032"/>
</dbReference>